<dbReference type="PRINTS" id="PR01333">
    <property type="entry name" value="2POREKCHANEL"/>
</dbReference>
<feature type="transmembrane region" description="Helical" evidence="10">
    <location>
        <begin position="270"/>
        <end position="289"/>
    </location>
</feature>
<keyword evidence="13" id="KW-1185">Reference proteome</keyword>
<feature type="compositionally biased region" description="Basic residues" evidence="9">
    <location>
        <begin position="1062"/>
        <end position="1080"/>
    </location>
</feature>
<dbReference type="GO" id="GO:0022841">
    <property type="term" value="F:potassium ion leak channel activity"/>
    <property type="evidence" value="ECO:0007669"/>
    <property type="project" value="TreeGrafter"/>
</dbReference>
<feature type="domain" description="Potassium channel" evidence="11">
    <location>
        <begin position="626"/>
        <end position="698"/>
    </location>
</feature>
<feature type="compositionally biased region" description="Basic residues" evidence="9">
    <location>
        <begin position="1147"/>
        <end position="1173"/>
    </location>
</feature>
<evidence type="ECO:0000259" key="11">
    <source>
        <dbReference type="Pfam" id="PF07885"/>
    </source>
</evidence>
<dbReference type="CDD" id="cd00637">
    <property type="entry name" value="7tm_classA_rhodopsin-like"/>
    <property type="match status" value="1"/>
</dbReference>
<dbReference type="GO" id="GO:0030322">
    <property type="term" value="P:stabilization of membrane potential"/>
    <property type="evidence" value="ECO:0007669"/>
    <property type="project" value="TreeGrafter"/>
</dbReference>
<feature type="transmembrane region" description="Helical" evidence="10">
    <location>
        <begin position="310"/>
        <end position="332"/>
    </location>
</feature>
<accession>A0A9P3H6F1</accession>
<evidence type="ECO:0000256" key="6">
    <source>
        <dbReference type="ARBA" id="ARBA00023136"/>
    </source>
</evidence>
<evidence type="ECO:0000256" key="3">
    <source>
        <dbReference type="ARBA" id="ARBA00022692"/>
    </source>
</evidence>
<dbReference type="EMBL" id="BQFW01000004">
    <property type="protein sequence ID" value="GJJ70902.1"/>
    <property type="molecule type" value="Genomic_DNA"/>
</dbReference>
<name>A0A9P3H6F1_9FUNG</name>
<feature type="region of interest" description="Disordered" evidence="9">
    <location>
        <begin position="804"/>
        <end position="824"/>
    </location>
</feature>
<dbReference type="Gene3D" id="1.10.287.70">
    <property type="match status" value="2"/>
</dbReference>
<evidence type="ECO:0000256" key="1">
    <source>
        <dbReference type="ARBA" id="ARBA00004141"/>
    </source>
</evidence>
<feature type="region of interest" description="Disordered" evidence="9">
    <location>
        <begin position="717"/>
        <end position="737"/>
    </location>
</feature>
<evidence type="ECO:0000256" key="5">
    <source>
        <dbReference type="ARBA" id="ARBA00023065"/>
    </source>
</evidence>
<feature type="transmembrane region" description="Helical" evidence="10">
    <location>
        <begin position="198"/>
        <end position="222"/>
    </location>
</feature>
<gene>
    <name evidence="12" type="ORF">EMPS_03252</name>
</gene>
<keyword evidence="4 10" id="KW-1133">Transmembrane helix</keyword>
<reference evidence="12" key="2">
    <citation type="journal article" date="2022" name="Microbiol. Resour. Announc.">
        <title>Whole-Genome Sequence of Entomortierella parvispora E1425, a Mucoromycotan Fungus Associated with Burkholderiaceae-Related Endosymbiotic Bacteria.</title>
        <authorList>
            <person name="Herlambang A."/>
            <person name="Guo Y."/>
            <person name="Takashima Y."/>
            <person name="Narisawa K."/>
            <person name="Ohta H."/>
            <person name="Nishizawa T."/>
        </authorList>
    </citation>
    <scope>NUCLEOTIDE SEQUENCE</scope>
    <source>
        <strain evidence="12">E1425</strain>
    </source>
</reference>
<feature type="transmembrane region" description="Helical" evidence="10">
    <location>
        <begin position="367"/>
        <end position="390"/>
    </location>
</feature>
<feature type="region of interest" description="Disordered" evidence="9">
    <location>
        <begin position="486"/>
        <end position="516"/>
    </location>
</feature>
<evidence type="ECO:0000256" key="8">
    <source>
        <dbReference type="RuleBase" id="RU003857"/>
    </source>
</evidence>
<feature type="region of interest" description="Disordered" evidence="9">
    <location>
        <begin position="1"/>
        <end position="105"/>
    </location>
</feature>
<evidence type="ECO:0000313" key="12">
    <source>
        <dbReference type="EMBL" id="GJJ70902.1"/>
    </source>
</evidence>
<dbReference type="PANTHER" id="PTHR11003">
    <property type="entry name" value="POTASSIUM CHANNEL, SUBFAMILY K"/>
    <property type="match status" value="1"/>
</dbReference>
<reference evidence="12" key="1">
    <citation type="submission" date="2021-11" db="EMBL/GenBank/DDBJ databases">
        <authorList>
            <person name="Herlambang A."/>
            <person name="Guo Y."/>
            <person name="Takashima Y."/>
            <person name="Nishizawa T."/>
        </authorList>
    </citation>
    <scope>NUCLEOTIDE SEQUENCE</scope>
    <source>
        <strain evidence="12">E1425</strain>
    </source>
</reference>
<feature type="region of interest" description="Disordered" evidence="9">
    <location>
        <begin position="910"/>
        <end position="938"/>
    </location>
</feature>
<feature type="compositionally biased region" description="Polar residues" evidence="9">
    <location>
        <begin position="505"/>
        <end position="516"/>
    </location>
</feature>
<proteinExistence type="inferred from homology"/>
<feature type="transmembrane region" description="Helical" evidence="10">
    <location>
        <begin position="673"/>
        <end position="693"/>
    </location>
</feature>
<feature type="compositionally biased region" description="Polar residues" evidence="9">
    <location>
        <begin position="885"/>
        <end position="895"/>
    </location>
</feature>
<sequence>MPSLSHGHGYTVAESSSSATTRRRGSSSSFSDENVPHPPSSAHTHTHHTIDTGNANDSGNSSSDKNHNGSITSNSNSTRSINRSNSDNGQGEREKNSSLPLDPQRPSLSTIARIKFFFQGLRRSFLGHDGSGQVVNGHRVDPSLLLESNYRVLPLLIGCIIPVSILINVPSITSPWVGIPVNGTGQDYDDDDPKVVPIPHWLDCMIILALVMAIICNICVLFRFLERHVWHSVILSLITATLQDILCIGSIVPFCILYPPSKGYVYLEGFWTMIASMVFSLTATVLMSIDFHRTPQFRLQGSGVTHKQRILIAEAMSLCFYLAIGALIFIYLEHWSFLDALFFVMVTITTIGFGDRVPETTGGRVFVIFYGAGGIVLLAMAVNAIRYVILEDLHRRFAIRAKERKAKRDARRQERREQRAIQEERRQRLLEVLERFQQLESTPITNSPNESHGGSHYFTHTPRQFTFPHGQPSKLLSMFSRTQTKDIADSGHGVGSDLTLEGGQQPATFQRTNSGTNNLQKALEELQLSRNGITADDYQRALEGVGGEDSTSLELLRLATMEPHQFQALGKPSLFKRLMAYRRGSDVEPPIQNPTAEEQREADKRQAYVESMQEYRRRLRFSAAMFLTFWLAGAVIFTFVESWNFGDSVYFVFIAFSTIGYGDFVPRTMAGKAIFLAYCLVGVVALTSLASLISEVLSKTMRKHVVETQLRRTERIEALEGDHELGENNDGDQDLEQGATVDSFTEDGGIREGSEELDNAARTQSDGNETPPTPNTCQGSLENLVKISKDFDQLLQKVLGLDSNEDENQSSAADTTTPPPLSTPGAIVEYLEKEEDDEMMPSFLSPSISRDINSTSTIHQHTARPSLPGHGRRHSVDPRGGTFHNFGSSSPNDSTQIQIKAWPTSISSHVNLGSERNSASPSPVPSLPAASTGSARRQNKDGSITIAALHWQNLISYAKQLKALTAACEDAMERVAAWEVSESKLRQKRRQARMRQKRLLNERRRRLNELGTRGTADVEIDQEDELEELDEWDEEGSDADEDDEILDRHRVKITAALLGSKSPKKSRSRHSSRHPSRNTSRRTSLQGGMDPNFLQPPPPPMALSLHLRARNPSLDDRSGHLGQPTSRARERNRPSHHQHSRRDSHPHQHTVVHHSAHVGHSTRGHRPVNHSRHDHGQHTDALSDHTDKMGLIRPFQLSPLQTNMSGLPPSSSSPEQPTEPRITFMAASPHPLDRDEPSFSLGSGVGPSKTTRSPLGHLFFPVPDAALHVSTPGSTSEG</sequence>
<feature type="compositionally biased region" description="Polar residues" evidence="9">
    <location>
        <begin position="761"/>
        <end position="779"/>
    </location>
</feature>
<evidence type="ECO:0000313" key="13">
    <source>
        <dbReference type="Proteomes" id="UP000827284"/>
    </source>
</evidence>
<organism evidence="12 13">
    <name type="scientific">Entomortierella parvispora</name>
    <dbReference type="NCBI Taxonomy" id="205924"/>
    <lineage>
        <taxon>Eukaryota</taxon>
        <taxon>Fungi</taxon>
        <taxon>Fungi incertae sedis</taxon>
        <taxon>Mucoromycota</taxon>
        <taxon>Mortierellomycotina</taxon>
        <taxon>Mortierellomycetes</taxon>
        <taxon>Mortierellales</taxon>
        <taxon>Mortierellaceae</taxon>
        <taxon>Entomortierella</taxon>
    </lineage>
</organism>
<dbReference type="OrthoDB" id="297496at2759"/>
<keyword evidence="5 8" id="KW-0406">Ion transport</keyword>
<feature type="compositionally biased region" description="Basic and acidic residues" evidence="9">
    <location>
        <begin position="717"/>
        <end position="726"/>
    </location>
</feature>
<feature type="region of interest" description="Disordered" evidence="9">
    <location>
        <begin position="857"/>
        <end position="895"/>
    </location>
</feature>
<evidence type="ECO:0000256" key="2">
    <source>
        <dbReference type="ARBA" id="ARBA00022448"/>
    </source>
</evidence>
<evidence type="ECO:0000256" key="7">
    <source>
        <dbReference type="ARBA" id="ARBA00023303"/>
    </source>
</evidence>
<comment type="subcellular location">
    <subcellularLocation>
        <location evidence="1">Membrane</location>
        <topology evidence="1">Multi-pass membrane protein</topology>
    </subcellularLocation>
</comment>
<keyword evidence="6 10" id="KW-0472">Membrane</keyword>
<feature type="transmembrane region" description="Helical" evidence="10">
    <location>
        <begin position="152"/>
        <end position="178"/>
    </location>
</feature>
<dbReference type="InterPro" id="IPR003280">
    <property type="entry name" value="2pore_dom_K_chnl"/>
</dbReference>
<protein>
    <submittedName>
        <fullName evidence="12">Potassium channel subfamily K, other eukaryote</fullName>
    </submittedName>
</protein>
<dbReference type="Pfam" id="PF07885">
    <property type="entry name" value="Ion_trans_2"/>
    <property type="match status" value="2"/>
</dbReference>
<dbReference type="Proteomes" id="UP000827284">
    <property type="component" value="Unassembled WGS sequence"/>
</dbReference>
<feature type="region of interest" description="Disordered" evidence="9">
    <location>
        <begin position="1199"/>
        <end position="1219"/>
    </location>
</feature>
<dbReference type="AlphaFoldDB" id="A0A9P3H6F1"/>
<feature type="compositionally biased region" description="Low complexity" evidence="9">
    <location>
        <begin position="1205"/>
        <end position="1219"/>
    </location>
</feature>
<keyword evidence="2 8" id="KW-0813">Transport</keyword>
<feature type="compositionally biased region" description="Low complexity" evidence="9">
    <location>
        <begin position="15"/>
        <end position="31"/>
    </location>
</feature>
<feature type="region of interest" description="Disordered" evidence="9">
    <location>
        <begin position="1010"/>
        <end position="1183"/>
    </location>
</feature>
<feature type="compositionally biased region" description="Acidic residues" evidence="9">
    <location>
        <begin position="1018"/>
        <end position="1045"/>
    </location>
</feature>
<feature type="domain" description="Potassium channel" evidence="11">
    <location>
        <begin position="318"/>
        <end position="386"/>
    </location>
</feature>
<feature type="transmembrane region" description="Helical" evidence="10">
    <location>
        <begin position="234"/>
        <end position="258"/>
    </location>
</feature>
<evidence type="ECO:0000256" key="4">
    <source>
        <dbReference type="ARBA" id="ARBA00022989"/>
    </source>
</evidence>
<keyword evidence="7 8" id="KW-0407">Ion channel</keyword>
<feature type="region of interest" description="Disordered" evidence="9">
    <location>
        <begin position="756"/>
        <end position="779"/>
    </location>
</feature>
<feature type="region of interest" description="Disordered" evidence="9">
    <location>
        <begin position="1234"/>
        <end position="1257"/>
    </location>
</feature>
<feature type="transmembrane region" description="Helical" evidence="10">
    <location>
        <begin position="649"/>
        <end position="666"/>
    </location>
</feature>
<keyword evidence="3 8" id="KW-0812">Transmembrane</keyword>
<evidence type="ECO:0000256" key="9">
    <source>
        <dbReference type="SAM" id="MobiDB-lite"/>
    </source>
</evidence>
<evidence type="ECO:0000256" key="10">
    <source>
        <dbReference type="SAM" id="Phobius"/>
    </source>
</evidence>
<dbReference type="GO" id="GO:0005886">
    <property type="term" value="C:plasma membrane"/>
    <property type="evidence" value="ECO:0007669"/>
    <property type="project" value="TreeGrafter"/>
</dbReference>
<dbReference type="InterPro" id="IPR013099">
    <property type="entry name" value="K_chnl_dom"/>
</dbReference>
<dbReference type="SUPFAM" id="SSF81324">
    <property type="entry name" value="Voltage-gated potassium channels"/>
    <property type="match status" value="2"/>
</dbReference>
<feature type="transmembrane region" description="Helical" evidence="10">
    <location>
        <begin position="621"/>
        <end position="643"/>
    </location>
</feature>
<dbReference type="PANTHER" id="PTHR11003:SF291">
    <property type="entry name" value="IP11374P"/>
    <property type="match status" value="1"/>
</dbReference>
<feature type="compositionally biased region" description="Low complexity" evidence="9">
    <location>
        <begin position="51"/>
        <end position="86"/>
    </location>
</feature>
<comment type="similarity">
    <text evidence="8">Belongs to the two pore domain potassium channel (TC 1.A.1.8) family.</text>
</comment>
<dbReference type="GO" id="GO:0015271">
    <property type="term" value="F:outward rectifier potassium channel activity"/>
    <property type="evidence" value="ECO:0007669"/>
    <property type="project" value="TreeGrafter"/>
</dbReference>
<comment type="caution">
    <text evidence="12">The sequence shown here is derived from an EMBL/GenBank/DDBJ whole genome shotgun (WGS) entry which is preliminary data.</text>
</comment>
<feature type="compositionally biased region" description="Basic and acidic residues" evidence="9">
    <location>
        <begin position="1174"/>
        <end position="1183"/>
    </location>
</feature>